<keyword evidence="1" id="KW-0863">Zinc-finger</keyword>
<dbReference type="EMBL" id="WVTA01000005">
    <property type="protein sequence ID" value="KAK3209823.1"/>
    <property type="molecule type" value="Genomic_DNA"/>
</dbReference>
<dbReference type="InterPro" id="IPR051826">
    <property type="entry name" value="E3_ubiquitin-ligase_domain"/>
</dbReference>
<dbReference type="InterPro" id="IPR013083">
    <property type="entry name" value="Znf_RING/FYVE/PHD"/>
</dbReference>
<dbReference type="InterPro" id="IPR001841">
    <property type="entry name" value="Znf_RING"/>
</dbReference>
<evidence type="ECO:0000313" key="4">
    <source>
        <dbReference type="EMBL" id="KAK3209823.1"/>
    </source>
</evidence>
<accession>A0AAN6RGZ8</accession>
<sequence length="234" mass="24710">MSSNNTSGSTNGGGSGGNNANNNQLRDEYPNISDGYEAEVESNASVDSQEEPDSESDAVARAPPARASGVLTPAVAAALDGLAPVAADILYRAILSVLASDSESSTDSTESEEESEDVDDHEDGDGPQGLGLPSRADYLTPGNVNGALEQSHPMASGEARLQDDTCRICLDDLTATDPADIRVIMGCGHRFHGECILEWFDIYPGCHCPCPADRRRLFTNPGHENCGEEHEDSE</sequence>
<evidence type="ECO:0000256" key="1">
    <source>
        <dbReference type="PROSITE-ProRule" id="PRU00175"/>
    </source>
</evidence>
<dbReference type="Gene3D" id="3.30.40.10">
    <property type="entry name" value="Zinc/RING finger domain, C3HC4 (zinc finger)"/>
    <property type="match status" value="1"/>
</dbReference>
<dbReference type="PANTHER" id="PTHR22765:SF411">
    <property type="entry name" value="OS02G0248440 PROTEIN"/>
    <property type="match status" value="1"/>
</dbReference>
<dbReference type="SMART" id="SM00184">
    <property type="entry name" value="RING"/>
    <property type="match status" value="1"/>
</dbReference>
<feature type="region of interest" description="Disordered" evidence="2">
    <location>
        <begin position="1"/>
        <end position="64"/>
    </location>
</feature>
<evidence type="ECO:0000259" key="3">
    <source>
        <dbReference type="PROSITE" id="PS50089"/>
    </source>
</evidence>
<feature type="compositionally biased region" description="Acidic residues" evidence="2">
    <location>
        <begin position="109"/>
        <end position="125"/>
    </location>
</feature>
<keyword evidence="5" id="KW-1185">Reference proteome</keyword>
<feature type="domain" description="RING-type" evidence="3">
    <location>
        <begin position="166"/>
        <end position="214"/>
    </location>
</feature>
<dbReference type="PANTHER" id="PTHR22765">
    <property type="entry name" value="RING FINGER AND PROTEASE ASSOCIATED DOMAIN-CONTAINING"/>
    <property type="match status" value="1"/>
</dbReference>
<dbReference type="GO" id="GO:0061630">
    <property type="term" value="F:ubiquitin protein ligase activity"/>
    <property type="evidence" value="ECO:0007669"/>
    <property type="project" value="TreeGrafter"/>
</dbReference>
<feature type="region of interest" description="Disordered" evidence="2">
    <location>
        <begin position="100"/>
        <end position="156"/>
    </location>
</feature>
<dbReference type="Proteomes" id="UP001280581">
    <property type="component" value="Unassembled WGS sequence"/>
</dbReference>
<dbReference type="AlphaFoldDB" id="A0AAN6RGZ8"/>
<dbReference type="SUPFAM" id="SSF57850">
    <property type="entry name" value="RING/U-box"/>
    <property type="match status" value="1"/>
</dbReference>
<dbReference type="GO" id="GO:0008270">
    <property type="term" value="F:zinc ion binding"/>
    <property type="evidence" value="ECO:0007669"/>
    <property type="project" value="UniProtKB-KW"/>
</dbReference>
<comment type="caution">
    <text evidence="4">The sequence shown here is derived from an EMBL/GenBank/DDBJ whole genome shotgun (WGS) entry which is preliminary data.</text>
</comment>
<dbReference type="Pfam" id="PF13639">
    <property type="entry name" value="zf-RING_2"/>
    <property type="match status" value="1"/>
</dbReference>
<evidence type="ECO:0000256" key="2">
    <source>
        <dbReference type="SAM" id="MobiDB-lite"/>
    </source>
</evidence>
<gene>
    <name evidence="4" type="ORF">GRF29_44g776923</name>
</gene>
<name>A0AAN6RGZ8_9PLEO</name>
<reference evidence="4 5" key="1">
    <citation type="submission" date="2021-02" db="EMBL/GenBank/DDBJ databases">
        <title>Genome assembly of Pseudopithomyces chartarum.</title>
        <authorList>
            <person name="Jauregui R."/>
            <person name="Singh J."/>
            <person name="Voisey C."/>
        </authorList>
    </citation>
    <scope>NUCLEOTIDE SEQUENCE [LARGE SCALE GENOMIC DNA]</scope>
    <source>
        <strain evidence="4 5">AGR01</strain>
    </source>
</reference>
<organism evidence="4 5">
    <name type="scientific">Pseudopithomyces chartarum</name>
    <dbReference type="NCBI Taxonomy" id="1892770"/>
    <lineage>
        <taxon>Eukaryota</taxon>
        <taxon>Fungi</taxon>
        <taxon>Dikarya</taxon>
        <taxon>Ascomycota</taxon>
        <taxon>Pezizomycotina</taxon>
        <taxon>Dothideomycetes</taxon>
        <taxon>Pleosporomycetidae</taxon>
        <taxon>Pleosporales</taxon>
        <taxon>Massarineae</taxon>
        <taxon>Didymosphaeriaceae</taxon>
        <taxon>Pseudopithomyces</taxon>
    </lineage>
</organism>
<evidence type="ECO:0000313" key="5">
    <source>
        <dbReference type="Proteomes" id="UP001280581"/>
    </source>
</evidence>
<protein>
    <recommendedName>
        <fullName evidence="3">RING-type domain-containing protein</fullName>
    </recommendedName>
</protein>
<proteinExistence type="predicted"/>
<keyword evidence="1" id="KW-0479">Metal-binding</keyword>
<dbReference type="GO" id="GO:0006511">
    <property type="term" value="P:ubiquitin-dependent protein catabolic process"/>
    <property type="evidence" value="ECO:0007669"/>
    <property type="project" value="TreeGrafter"/>
</dbReference>
<dbReference type="PROSITE" id="PS50089">
    <property type="entry name" value="ZF_RING_2"/>
    <property type="match status" value="1"/>
</dbReference>
<keyword evidence="1" id="KW-0862">Zinc</keyword>